<evidence type="ECO:0000259" key="1">
    <source>
        <dbReference type="Pfam" id="PF11967"/>
    </source>
</evidence>
<organism evidence="2 3">
    <name type="scientific">Candidatus Nomurabacteria bacterium RIFCSPLOWO2_01_FULL_33_17</name>
    <dbReference type="NCBI Taxonomy" id="1801764"/>
    <lineage>
        <taxon>Bacteria</taxon>
        <taxon>Candidatus Nomuraibacteriota</taxon>
    </lineage>
</organism>
<reference evidence="2 3" key="1">
    <citation type="journal article" date="2016" name="Nat. Commun.">
        <title>Thousands of microbial genomes shed light on interconnected biogeochemical processes in an aquifer system.</title>
        <authorList>
            <person name="Anantharaman K."/>
            <person name="Brown C.T."/>
            <person name="Hug L.A."/>
            <person name="Sharon I."/>
            <person name="Castelle C.J."/>
            <person name="Probst A.J."/>
            <person name="Thomas B.C."/>
            <person name="Singh A."/>
            <person name="Wilkins M.J."/>
            <person name="Karaoz U."/>
            <person name="Brodie E.L."/>
            <person name="Williams K.H."/>
            <person name="Hubbard S.S."/>
            <person name="Banfield J.F."/>
        </authorList>
    </citation>
    <scope>NUCLEOTIDE SEQUENCE [LARGE SCALE GENOMIC DNA]</scope>
</reference>
<sequence length="189" mass="21751">MAYDIYTMNGIVLDVYNHKEWDKKFVFFSKEFGIINIVGIGLQRPKSKLRSYITRFCNISVDVVHGKTGYRLVRAVSNNQGFFLYKKEAYFILNKTTKLIQELLPIGAPHINSFLLFVSLSNYLENNIVLDSNSNKIFYKNALNLLSALGYRKEAKLVDETVDYNENNLIKEYVTILSENGLANVIFNP</sequence>
<evidence type="ECO:0000313" key="3">
    <source>
        <dbReference type="Proteomes" id="UP000178184"/>
    </source>
</evidence>
<dbReference type="EMBL" id="MFUO01000004">
    <property type="protein sequence ID" value="OGI84256.1"/>
    <property type="molecule type" value="Genomic_DNA"/>
</dbReference>
<comment type="caution">
    <text evidence="2">The sequence shown here is derived from an EMBL/GenBank/DDBJ whole genome shotgun (WGS) entry which is preliminary data.</text>
</comment>
<dbReference type="Proteomes" id="UP000178184">
    <property type="component" value="Unassembled WGS sequence"/>
</dbReference>
<dbReference type="InterPro" id="IPR022572">
    <property type="entry name" value="DNA_rep/recomb_RecO_N"/>
</dbReference>
<protein>
    <recommendedName>
        <fullName evidence="1">DNA replication/recombination mediator RecO N-terminal domain-containing protein</fullName>
    </recommendedName>
</protein>
<name>A0A1F6WQX8_9BACT</name>
<accession>A0A1F6WQX8</accession>
<dbReference type="STRING" id="1801764.A2903_00060"/>
<evidence type="ECO:0000313" key="2">
    <source>
        <dbReference type="EMBL" id="OGI84256.1"/>
    </source>
</evidence>
<feature type="domain" description="DNA replication/recombination mediator RecO N-terminal" evidence="1">
    <location>
        <begin position="5"/>
        <end position="67"/>
    </location>
</feature>
<dbReference type="AlphaFoldDB" id="A0A1F6WQX8"/>
<dbReference type="Gene3D" id="2.40.50.140">
    <property type="entry name" value="Nucleic acid-binding proteins"/>
    <property type="match status" value="1"/>
</dbReference>
<dbReference type="SUPFAM" id="SSF50249">
    <property type="entry name" value="Nucleic acid-binding proteins"/>
    <property type="match status" value="1"/>
</dbReference>
<gene>
    <name evidence="2" type="ORF">A2903_00060</name>
</gene>
<proteinExistence type="predicted"/>
<dbReference type="InterPro" id="IPR012340">
    <property type="entry name" value="NA-bd_OB-fold"/>
</dbReference>
<dbReference type="Pfam" id="PF11967">
    <property type="entry name" value="RecO_N"/>
    <property type="match status" value="1"/>
</dbReference>